<comment type="caution">
    <text evidence="7">The sequence shown here is derived from an EMBL/GenBank/DDBJ whole genome shotgun (WGS) entry which is preliminary data.</text>
</comment>
<dbReference type="PANTHER" id="PTHR39087">
    <property type="entry name" value="UPF0104 MEMBRANE PROTEIN MJ1595"/>
    <property type="match status" value="1"/>
</dbReference>
<evidence type="ECO:0000256" key="6">
    <source>
        <dbReference type="SAM" id="Phobius"/>
    </source>
</evidence>
<reference evidence="7 8" key="1">
    <citation type="submission" date="2017-05" db="EMBL/GenBank/DDBJ databases">
        <title>The draft genome sequence of Idiomarina salinarum WNB302.</title>
        <authorList>
            <person name="Sun Y."/>
            <person name="Chen B."/>
            <person name="Du Z."/>
        </authorList>
    </citation>
    <scope>NUCLEOTIDE SEQUENCE [LARGE SCALE GENOMIC DNA]</scope>
    <source>
        <strain evidence="7 8">WNB302</strain>
    </source>
</reference>
<evidence type="ECO:0000313" key="7">
    <source>
        <dbReference type="EMBL" id="OZV70670.1"/>
    </source>
</evidence>
<keyword evidence="3 6" id="KW-0812">Transmembrane</keyword>
<feature type="transmembrane region" description="Helical" evidence="6">
    <location>
        <begin position="156"/>
        <end position="177"/>
    </location>
</feature>
<dbReference type="Pfam" id="PF03706">
    <property type="entry name" value="LPG_synthase_TM"/>
    <property type="match status" value="1"/>
</dbReference>
<evidence type="ECO:0000256" key="2">
    <source>
        <dbReference type="ARBA" id="ARBA00022475"/>
    </source>
</evidence>
<keyword evidence="4 6" id="KW-1133">Transmembrane helix</keyword>
<dbReference type="PANTHER" id="PTHR39087:SF2">
    <property type="entry name" value="UPF0104 MEMBRANE PROTEIN MJ1595"/>
    <property type="match status" value="1"/>
</dbReference>
<feature type="transmembrane region" description="Helical" evidence="6">
    <location>
        <begin position="129"/>
        <end position="150"/>
    </location>
</feature>
<evidence type="ECO:0000256" key="3">
    <source>
        <dbReference type="ARBA" id="ARBA00022692"/>
    </source>
</evidence>
<feature type="transmembrane region" description="Helical" evidence="6">
    <location>
        <begin position="42"/>
        <end position="61"/>
    </location>
</feature>
<dbReference type="InterPro" id="IPR022791">
    <property type="entry name" value="L-PG_synthase/AglD"/>
</dbReference>
<dbReference type="GO" id="GO:0005886">
    <property type="term" value="C:plasma membrane"/>
    <property type="evidence" value="ECO:0007669"/>
    <property type="project" value="UniProtKB-SubCell"/>
</dbReference>
<feature type="transmembrane region" description="Helical" evidence="6">
    <location>
        <begin position="209"/>
        <end position="233"/>
    </location>
</feature>
<protein>
    <submittedName>
        <fullName evidence="7">TIGR00374 family protein</fullName>
    </submittedName>
</protein>
<sequence>MNKPKFILKVILPLLLGIALVWYSLSKISIPTLVQYFKDADYVWILLGALLGILSHSSRAYRWLYMVQPLGFKPKFANSFMAVYSAYLINFTIPRAGELARASILTNYEKVPFDKGIGTIVAERIADTLMLLLVITVALFLEFEFIYEFFTDKFNLGTLILGGLGLVIAAIVTILFLKKSTNKLVLKLKSFLSGLVEGLLSIFKMEHKWAFIFHTFFIWTMYVLMFYVTTFALPELGHISIAAALIGFILASFSIAATNGGIGSFPEAVVIAFLIFNLPEDASRAFGWIMWSTQTLVIIIIGGLSLIYLPIYNRKRLKV</sequence>
<proteinExistence type="predicted"/>
<dbReference type="OrthoDB" id="9812094at2"/>
<dbReference type="Proteomes" id="UP000216840">
    <property type="component" value="Unassembled WGS sequence"/>
</dbReference>
<evidence type="ECO:0000313" key="8">
    <source>
        <dbReference type="Proteomes" id="UP000216840"/>
    </source>
</evidence>
<evidence type="ECO:0000256" key="1">
    <source>
        <dbReference type="ARBA" id="ARBA00004651"/>
    </source>
</evidence>
<organism evidence="7 8">
    <name type="scientific">Winogradskyella aurantia</name>
    <dbReference type="NCBI Taxonomy" id="1915063"/>
    <lineage>
        <taxon>Bacteria</taxon>
        <taxon>Pseudomonadati</taxon>
        <taxon>Bacteroidota</taxon>
        <taxon>Flavobacteriia</taxon>
        <taxon>Flavobacteriales</taxon>
        <taxon>Flavobacteriaceae</taxon>
        <taxon>Winogradskyella</taxon>
    </lineage>
</organism>
<dbReference type="AlphaFoldDB" id="A0A265UZD7"/>
<feature type="transmembrane region" description="Helical" evidence="6">
    <location>
        <begin position="245"/>
        <end position="276"/>
    </location>
</feature>
<dbReference type="RefSeq" id="WP_094966746.1">
    <property type="nucleotide sequence ID" value="NZ_NGJN01000001.1"/>
</dbReference>
<keyword evidence="8" id="KW-1185">Reference proteome</keyword>
<name>A0A265UZD7_9FLAO</name>
<keyword evidence="5 6" id="KW-0472">Membrane</keyword>
<evidence type="ECO:0000256" key="4">
    <source>
        <dbReference type="ARBA" id="ARBA00022989"/>
    </source>
</evidence>
<dbReference type="EMBL" id="NGJN01000001">
    <property type="protein sequence ID" value="OZV70670.1"/>
    <property type="molecule type" value="Genomic_DNA"/>
</dbReference>
<evidence type="ECO:0000256" key="5">
    <source>
        <dbReference type="ARBA" id="ARBA00023136"/>
    </source>
</evidence>
<gene>
    <name evidence="7" type="ORF">CA834_00720</name>
</gene>
<keyword evidence="2" id="KW-1003">Cell membrane</keyword>
<comment type="subcellular location">
    <subcellularLocation>
        <location evidence="1">Cell membrane</location>
        <topology evidence="1">Multi-pass membrane protein</topology>
    </subcellularLocation>
</comment>
<accession>A0A265UZD7</accession>
<feature type="transmembrane region" description="Helical" evidence="6">
    <location>
        <begin position="288"/>
        <end position="309"/>
    </location>
</feature>